<dbReference type="Proteomes" id="UP000254191">
    <property type="component" value="Unassembled WGS sequence"/>
</dbReference>
<dbReference type="InterPro" id="IPR021144">
    <property type="entry name" value="UPF0597"/>
</dbReference>
<dbReference type="PIRSF" id="PIRSF006054">
    <property type="entry name" value="UCP006054"/>
    <property type="match status" value="1"/>
</dbReference>
<evidence type="ECO:0000313" key="3">
    <source>
        <dbReference type="EMBL" id="SUC38721.1"/>
    </source>
</evidence>
<evidence type="ECO:0000259" key="2">
    <source>
        <dbReference type="Pfam" id="PF03313"/>
    </source>
</evidence>
<protein>
    <recommendedName>
        <fullName evidence="1">UPF0597 protein NCTC11938_02992</fullName>
    </recommendedName>
</protein>
<evidence type="ECO:0000313" key="4">
    <source>
        <dbReference type="Proteomes" id="UP000254191"/>
    </source>
</evidence>
<dbReference type="HAMAP" id="MF_01845">
    <property type="entry name" value="UPF0597"/>
    <property type="match status" value="1"/>
</dbReference>
<name>A0A379GCV2_PROMI</name>
<dbReference type="Pfam" id="PF03313">
    <property type="entry name" value="SDH_alpha"/>
    <property type="match status" value="1"/>
</dbReference>
<dbReference type="GO" id="GO:0019450">
    <property type="term" value="P:L-cysteine catabolic process to pyruvate"/>
    <property type="evidence" value="ECO:0007669"/>
    <property type="project" value="TreeGrafter"/>
</dbReference>
<organism evidence="3 4">
    <name type="scientific">Proteus mirabilis</name>
    <dbReference type="NCBI Taxonomy" id="584"/>
    <lineage>
        <taxon>Bacteria</taxon>
        <taxon>Pseudomonadati</taxon>
        <taxon>Pseudomonadota</taxon>
        <taxon>Gammaproteobacteria</taxon>
        <taxon>Enterobacterales</taxon>
        <taxon>Morganellaceae</taxon>
        <taxon>Proteus</taxon>
    </lineage>
</organism>
<evidence type="ECO:0000256" key="1">
    <source>
        <dbReference type="HAMAP-Rule" id="MF_01845"/>
    </source>
</evidence>
<sequence length="449" mass="46574">MSQNNNSHLWSQFIRQLREGVKPAVGCTEPISLALAAAKATALLAEPVVGIEAWVSPNLMKNGMGVTVPGTGMAGLPIAAALGATGGNPDAGLEVLLTASPQAIAQAKTLVAEGKVTVGVKTPCSDVLYSEAKVYGQSGYAIVSIAKEHTMLCAVSVMAKLFLRMIKTSLTHAGDSVEEKPFATVCAEDIYRFALNVPIDQVAFMLDAAYLNGALSEEGLKNSYGLAIGRTLVSQQENGLLGKDLLSEIMIRTSAASDARMGGAVLPAMSNSGSGNQGIAATLPVMVVAEFIQADDETLLRALVLSHLMAIYVHSHFPPLSALCAATTASMGAAAGMAWLLTKDFTTVSMSINSMIGDISGIICDGASNSCAMKVSSSAASAYKAVLMAMQNQSVAGTDGIVSDDVDSSIANLCALASRAMQHTDIQIIEIMEEKARRNAGEKQQAVNA</sequence>
<gene>
    <name evidence="3" type="ORF">NCTC11938_02992</name>
</gene>
<dbReference type="PANTHER" id="PTHR30501">
    <property type="entry name" value="UPF0597 PROTEIN YHAM"/>
    <property type="match status" value="1"/>
</dbReference>
<dbReference type="EMBL" id="UGTS01000005">
    <property type="protein sequence ID" value="SUC38721.1"/>
    <property type="molecule type" value="Genomic_DNA"/>
</dbReference>
<dbReference type="PANTHER" id="PTHR30501:SF2">
    <property type="entry name" value="UPF0597 PROTEIN YHAM"/>
    <property type="match status" value="1"/>
</dbReference>
<dbReference type="AlphaFoldDB" id="A0A379GCV2"/>
<dbReference type="InterPro" id="IPR005130">
    <property type="entry name" value="Ser_deHydtase-like_asu"/>
</dbReference>
<dbReference type="GO" id="GO:0080146">
    <property type="term" value="F:L-cysteine desulfhydrase activity"/>
    <property type="evidence" value="ECO:0007669"/>
    <property type="project" value="TreeGrafter"/>
</dbReference>
<proteinExistence type="inferred from homology"/>
<feature type="domain" description="Serine dehydratase-like alpha subunit" evidence="2">
    <location>
        <begin position="194"/>
        <end position="429"/>
    </location>
</feature>
<reference evidence="3 4" key="1">
    <citation type="submission" date="2018-06" db="EMBL/GenBank/DDBJ databases">
        <authorList>
            <consortium name="Pathogen Informatics"/>
            <person name="Doyle S."/>
        </authorList>
    </citation>
    <scope>NUCLEOTIDE SEQUENCE [LARGE SCALE GENOMIC DNA]</scope>
    <source>
        <strain evidence="3 4">NCTC11938</strain>
    </source>
</reference>
<comment type="similarity">
    <text evidence="1">Belongs to the UPF0597 family.</text>
</comment>
<accession>A0A379GCV2</accession>